<dbReference type="EMBL" id="LJIJ01000282">
    <property type="protein sequence ID" value="ODM99425.1"/>
    <property type="molecule type" value="Genomic_DNA"/>
</dbReference>
<evidence type="ECO:0000313" key="13">
    <source>
        <dbReference type="Proteomes" id="UP000094527"/>
    </source>
</evidence>
<evidence type="ECO:0000256" key="1">
    <source>
        <dbReference type="ARBA" id="ARBA00004613"/>
    </source>
</evidence>
<dbReference type="GO" id="GO:0005615">
    <property type="term" value="C:extracellular space"/>
    <property type="evidence" value="ECO:0007669"/>
    <property type="project" value="TreeGrafter"/>
</dbReference>
<dbReference type="Proteomes" id="UP000094527">
    <property type="component" value="Unassembled WGS sequence"/>
</dbReference>
<keyword evidence="13" id="KW-1185">Reference proteome</keyword>
<protein>
    <recommendedName>
        <fullName evidence="7">Phenoloxidase-activating factor 2</fullName>
    </recommendedName>
    <alternativeName>
        <fullName evidence="8">Prophenoloxidase-activating factor II</fullName>
    </alternativeName>
</protein>
<dbReference type="SMART" id="SM00020">
    <property type="entry name" value="Tryp_SPc"/>
    <property type="match status" value="1"/>
</dbReference>
<dbReference type="PROSITE" id="PS00135">
    <property type="entry name" value="TRYPSIN_SER"/>
    <property type="match status" value="1"/>
</dbReference>
<dbReference type="InterPro" id="IPR001314">
    <property type="entry name" value="Peptidase_S1A"/>
</dbReference>
<feature type="signal peptide" evidence="10">
    <location>
        <begin position="1"/>
        <end position="16"/>
    </location>
</feature>
<dbReference type="PROSITE" id="PS50240">
    <property type="entry name" value="TRYPSIN_DOM"/>
    <property type="match status" value="1"/>
</dbReference>
<evidence type="ECO:0000256" key="8">
    <source>
        <dbReference type="ARBA" id="ARBA00076468"/>
    </source>
</evidence>
<keyword evidence="6" id="KW-1015">Disulfide bond</keyword>
<dbReference type="InterPro" id="IPR050127">
    <property type="entry name" value="Serine_Proteases_S1"/>
</dbReference>
<dbReference type="GO" id="GO:0006508">
    <property type="term" value="P:proteolysis"/>
    <property type="evidence" value="ECO:0007669"/>
    <property type="project" value="UniProtKB-KW"/>
</dbReference>
<dbReference type="CDD" id="cd00190">
    <property type="entry name" value="Tryp_SPc"/>
    <property type="match status" value="1"/>
</dbReference>
<keyword evidence="4 9" id="KW-0378">Hydrolase</keyword>
<comment type="subcellular location">
    <subcellularLocation>
        <location evidence="1">Secreted</location>
    </subcellularLocation>
</comment>
<evidence type="ECO:0000256" key="7">
    <source>
        <dbReference type="ARBA" id="ARBA00068096"/>
    </source>
</evidence>
<feature type="domain" description="Peptidase S1" evidence="11">
    <location>
        <begin position="42"/>
        <end position="267"/>
    </location>
</feature>
<organism evidence="12 13">
    <name type="scientific">Orchesella cincta</name>
    <name type="common">Springtail</name>
    <name type="synonym">Podura cincta</name>
    <dbReference type="NCBI Taxonomy" id="48709"/>
    <lineage>
        <taxon>Eukaryota</taxon>
        <taxon>Metazoa</taxon>
        <taxon>Ecdysozoa</taxon>
        <taxon>Arthropoda</taxon>
        <taxon>Hexapoda</taxon>
        <taxon>Collembola</taxon>
        <taxon>Entomobryomorpha</taxon>
        <taxon>Entomobryoidea</taxon>
        <taxon>Orchesellidae</taxon>
        <taxon>Orchesellinae</taxon>
        <taxon>Orchesella</taxon>
    </lineage>
</organism>
<evidence type="ECO:0000256" key="3">
    <source>
        <dbReference type="ARBA" id="ARBA00022670"/>
    </source>
</evidence>
<evidence type="ECO:0000313" key="12">
    <source>
        <dbReference type="EMBL" id="ODM99425.1"/>
    </source>
</evidence>
<dbReference type="PANTHER" id="PTHR24264">
    <property type="entry name" value="TRYPSIN-RELATED"/>
    <property type="match status" value="1"/>
</dbReference>
<evidence type="ECO:0000259" key="11">
    <source>
        <dbReference type="PROSITE" id="PS50240"/>
    </source>
</evidence>
<dbReference type="FunFam" id="2.40.10.10:FF:000038">
    <property type="entry name" value="Serine protease"/>
    <property type="match status" value="1"/>
</dbReference>
<keyword evidence="3 9" id="KW-0645">Protease</keyword>
<evidence type="ECO:0000256" key="10">
    <source>
        <dbReference type="SAM" id="SignalP"/>
    </source>
</evidence>
<proteinExistence type="predicted"/>
<evidence type="ECO:0000256" key="2">
    <source>
        <dbReference type="ARBA" id="ARBA00022525"/>
    </source>
</evidence>
<dbReference type="OMA" id="WHERYND"/>
<feature type="chain" id="PRO_5008904969" description="Phenoloxidase-activating factor 2" evidence="10">
    <location>
        <begin position="17"/>
        <end position="297"/>
    </location>
</feature>
<dbReference type="AlphaFoldDB" id="A0A1D2N3C8"/>
<dbReference type="OrthoDB" id="10059102at2759"/>
<name>A0A1D2N3C8_ORCCI</name>
<accession>A0A1D2N3C8</accession>
<sequence length="297" mass="31535">MKVEVVLFAILSCCAASNIQIKNDSLSLTSNSTSRRDLETLIVGGTSATKNEFPWLVHLAIGSAFCGGSLISLDTVLTAAHCVYGKNAGSITVTAGDHDRGINEGTEQISRAKGVKWHERYNDKTTENDVALIRLSNNLTATFAVRPIALPASNFVINVTGNGTVAGWGTTAFGGSGAVRSLLKVTVPIVNNTMCKKSYQLLTDSQFCAGQKGRDSCQGDSGGPFICNGTAAVCGIVSYGNGCGEDGYPGVYTKVSSYVSWINANKNFVSSASIRFLTHTVLWYTITSLFLVKNYLL</sequence>
<evidence type="ECO:0000256" key="5">
    <source>
        <dbReference type="ARBA" id="ARBA00022825"/>
    </source>
</evidence>
<evidence type="ECO:0000256" key="9">
    <source>
        <dbReference type="RuleBase" id="RU363034"/>
    </source>
</evidence>
<dbReference type="STRING" id="48709.A0A1D2N3C8"/>
<dbReference type="InterPro" id="IPR033116">
    <property type="entry name" value="TRYPSIN_SER"/>
</dbReference>
<dbReference type="Pfam" id="PF00089">
    <property type="entry name" value="Trypsin"/>
    <property type="match status" value="1"/>
</dbReference>
<reference evidence="12 13" key="1">
    <citation type="journal article" date="2016" name="Genome Biol. Evol.">
        <title>Gene Family Evolution Reflects Adaptation to Soil Environmental Stressors in the Genome of the Collembolan Orchesella cincta.</title>
        <authorList>
            <person name="Faddeeva-Vakhrusheva A."/>
            <person name="Derks M.F."/>
            <person name="Anvar S.Y."/>
            <person name="Agamennone V."/>
            <person name="Suring W."/>
            <person name="Smit S."/>
            <person name="van Straalen N.M."/>
            <person name="Roelofs D."/>
        </authorList>
    </citation>
    <scope>NUCLEOTIDE SEQUENCE [LARGE SCALE GENOMIC DNA]</scope>
    <source>
        <tissue evidence="12">Mixed pool</tissue>
    </source>
</reference>
<dbReference type="InterPro" id="IPR018114">
    <property type="entry name" value="TRYPSIN_HIS"/>
</dbReference>
<dbReference type="SUPFAM" id="SSF50494">
    <property type="entry name" value="Trypsin-like serine proteases"/>
    <property type="match status" value="1"/>
</dbReference>
<dbReference type="Gene3D" id="2.40.10.10">
    <property type="entry name" value="Trypsin-like serine proteases"/>
    <property type="match status" value="1"/>
</dbReference>
<dbReference type="PRINTS" id="PR00722">
    <property type="entry name" value="CHYMOTRYPSIN"/>
</dbReference>
<keyword evidence="10" id="KW-0732">Signal</keyword>
<dbReference type="PROSITE" id="PS00134">
    <property type="entry name" value="TRYPSIN_HIS"/>
    <property type="match status" value="1"/>
</dbReference>
<dbReference type="InterPro" id="IPR009003">
    <property type="entry name" value="Peptidase_S1_PA"/>
</dbReference>
<keyword evidence="2" id="KW-0964">Secreted</keyword>
<evidence type="ECO:0000256" key="4">
    <source>
        <dbReference type="ARBA" id="ARBA00022801"/>
    </source>
</evidence>
<comment type="caution">
    <text evidence="12">The sequence shown here is derived from an EMBL/GenBank/DDBJ whole genome shotgun (WGS) entry which is preliminary data.</text>
</comment>
<dbReference type="InterPro" id="IPR043504">
    <property type="entry name" value="Peptidase_S1_PA_chymotrypsin"/>
</dbReference>
<dbReference type="PANTHER" id="PTHR24264:SF65">
    <property type="entry name" value="SRCR DOMAIN-CONTAINING PROTEIN"/>
    <property type="match status" value="1"/>
</dbReference>
<dbReference type="GO" id="GO:0004252">
    <property type="term" value="F:serine-type endopeptidase activity"/>
    <property type="evidence" value="ECO:0007669"/>
    <property type="project" value="InterPro"/>
</dbReference>
<keyword evidence="5 9" id="KW-0720">Serine protease</keyword>
<dbReference type="InterPro" id="IPR001254">
    <property type="entry name" value="Trypsin_dom"/>
</dbReference>
<gene>
    <name evidence="12" type="ORF">Ocin01_07253</name>
</gene>
<evidence type="ECO:0000256" key="6">
    <source>
        <dbReference type="ARBA" id="ARBA00023157"/>
    </source>
</evidence>